<gene>
    <name evidence="1" type="ORF">AVEN_211095_1</name>
</gene>
<proteinExistence type="predicted"/>
<dbReference type="Proteomes" id="UP000499080">
    <property type="component" value="Unassembled WGS sequence"/>
</dbReference>
<keyword evidence="2" id="KW-1185">Reference proteome</keyword>
<dbReference type="EMBL" id="BGPR01001562">
    <property type="protein sequence ID" value="GBM56760.1"/>
    <property type="molecule type" value="Genomic_DNA"/>
</dbReference>
<accession>A0A4Y2GSN3</accession>
<reference evidence="1 2" key="1">
    <citation type="journal article" date="2019" name="Sci. Rep.">
        <title>Orb-weaving spider Araneus ventricosus genome elucidates the spidroin gene catalogue.</title>
        <authorList>
            <person name="Kono N."/>
            <person name="Nakamura H."/>
            <person name="Ohtoshi R."/>
            <person name="Moran D.A.P."/>
            <person name="Shinohara A."/>
            <person name="Yoshida Y."/>
            <person name="Fujiwara M."/>
            <person name="Mori M."/>
            <person name="Tomita M."/>
            <person name="Arakawa K."/>
        </authorList>
    </citation>
    <scope>NUCLEOTIDE SEQUENCE [LARGE SCALE GENOMIC DNA]</scope>
</reference>
<sequence length="107" mass="12022">MEKRKQLKNGSVFSKSIRRLARVTHPPGGSCDEELRPVPIFGRGVAGRSFAPGRRQGIAKAVNRGNGKRVEQLWVQFSWLKRFHQVFGLAGVLFFLFGSQKEKPGDK</sequence>
<evidence type="ECO:0000313" key="1">
    <source>
        <dbReference type="EMBL" id="GBM56760.1"/>
    </source>
</evidence>
<organism evidence="1 2">
    <name type="scientific">Araneus ventricosus</name>
    <name type="common">Orbweaver spider</name>
    <name type="synonym">Epeira ventricosa</name>
    <dbReference type="NCBI Taxonomy" id="182803"/>
    <lineage>
        <taxon>Eukaryota</taxon>
        <taxon>Metazoa</taxon>
        <taxon>Ecdysozoa</taxon>
        <taxon>Arthropoda</taxon>
        <taxon>Chelicerata</taxon>
        <taxon>Arachnida</taxon>
        <taxon>Araneae</taxon>
        <taxon>Araneomorphae</taxon>
        <taxon>Entelegynae</taxon>
        <taxon>Araneoidea</taxon>
        <taxon>Araneidae</taxon>
        <taxon>Araneus</taxon>
    </lineage>
</organism>
<evidence type="ECO:0000313" key="2">
    <source>
        <dbReference type="Proteomes" id="UP000499080"/>
    </source>
</evidence>
<dbReference type="AlphaFoldDB" id="A0A4Y2GSN3"/>
<comment type="caution">
    <text evidence="1">The sequence shown here is derived from an EMBL/GenBank/DDBJ whole genome shotgun (WGS) entry which is preliminary data.</text>
</comment>
<name>A0A4Y2GSN3_ARAVE</name>
<protein>
    <submittedName>
        <fullName evidence="1">Uncharacterized protein</fullName>
    </submittedName>
</protein>